<dbReference type="SUPFAM" id="SSF89447">
    <property type="entry name" value="AbrB/MazE/MraZ-like"/>
    <property type="match status" value="1"/>
</dbReference>
<protein>
    <recommendedName>
        <fullName evidence="1">SpoVT-AbrB domain-containing protein</fullName>
    </recommendedName>
</protein>
<evidence type="ECO:0000259" key="1">
    <source>
        <dbReference type="SMART" id="SM00966"/>
    </source>
</evidence>
<reference evidence="3" key="1">
    <citation type="submission" date="2020-03" db="EMBL/GenBank/DDBJ databases">
        <title>The deep terrestrial virosphere.</title>
        <authorList>
            <person name="Holmfeldt K."/>
            <person name="Nilsson E."/>
            <person name="Simone D."/>
            <person name="Lopez-Fernandez M."/>
            <person name="Wu X."/>
            <person name="de Brujin I."/>
            <person name="Lundin D."/>
            <person name="Andersson A."/>
            <person name="Bertilsson S."/>
            <person name="Dopson M."/>
        </authorList>
    </citation>
    <scope>NUCLEOTIDE SEQUENCE</scope>
    <source>
        <strain evidence="2">MM171A01336</strain>
        <strain evidence="3">MM171B00768</strain>
    </source>
</reference>
<dbReference type="EMBL" id="MT143626">
    <property type="protein sequence ID" value="QJA99058.1"/>
    <property type="molecule type" value="Genomic_DNA"/>
</dbReference>
<proteinExistence type="predicted"/>
<evidence type="ECO:0000313" key="2">
    <source>
        <dbReference type="EMBL" id="QJA99058.1"/>
    </source>
</evidence>
<dbReference type="InterPro" id="IPR007159">
    <property type="entry name" value="SpoVT-AbrB_dom"/>
</dbReference>
<evidence type="ECO:0000313" key="3">
    <source>
        <dbReference type="EMBL" id="QJB03375.1"/>
    </source>
</evidence>
<gene>
    <name evidence="2" type="ORF">MM171A01336_0006</name>
    <name evidence="3" type="ORF">MM171B00768_0008</name>
</gene>
<dbReference type="SMART" id="SM00966">
    <property type="entry name" value="SpoVT_AbrB"/>
    <property type="match status" value="1"/>
</dbReference>
<dbReference type="InterPro" id="IPR037914">
    <property type="entry name" value="SpoVT-AbrB_sf"/>
</dbReference>
<name>A0A6M3MD50_9ZZZZ</name>
<organism evidence="3">
    <name type="scientific">viral metagenome</name>
    <dbReference type="NCBI Taxonomy" id="1070528"/>
    <lineage>
        <taxon>unclassified sequences</taxon>
        <taxon>metagenomes</taxon>
        <taxon>organismal metagenomes</taxon>
    </lineage>
</organism>
<dbReference type="AlphaFoldDB" id="A0A6M3MD50"/>
<dbReference type="GO" id="GO:0003677">
    <property type="term" value="F:DNA binding"/>
    <property type="evidence" value="ECO:0007669"/>
    <property type="project" value="InterPro"/>
</dbReference>
<sequence length="88" mass="10103">MNKGERGYIISLDWSILTIMSTPKKILGKDVRVLMKMGGSLVISIPQEYVEAHGLEKGDKMTVFYNDMFHAEPVTEEEILKKVKRMEE</sequence>
<dbReference type="Pfam" id="PF04014">
    <property type="entry name" value="MazE_antitoxin"/>
    <property type="match status" value="1"/>
</dbReference>
<accession>A0A6M3MD50</accession>
<feature type="domain" description="SpoVT-AbrB" evidence="1">
    <location>
        <begin position="35"/>
        <end position="79"/>
    </location>
</feature>
<dbReference type="EMBL" id="MT143842">
    <property type="protein sequence ID" value="QJB03375.1"/>
    <property type="molecule type" value="Genomic_DNA"/>
</dbReference>